<keyword evidence="2" id="KW-0472">Membrane</keyword>
<protein>
    <recommendedName>
        <fullName evidence="5">WD40 repeat domain-containing protein</fullName>
    </recommendedName>
</protein>
<evidence type="ECO:0008006" key="5">
    <source>
        <dbReference type="Google" id="ProtNLM"/>
    </source>
</evidence>
<feature type="region of interest" description="Disordered" evidence="1">
    <location>
        <begin position="59"/>
        <end position="99"/>
    </location>
</feature>
<dbReference type="Proteomes" id="UP000291189">
    <property type="component" value="Unassembled WGS sequence"/>
</dbReference>
<feature type="transmembrane region" description="Helical" evidence="2">
    <location>
        <begin position="39"/>
        <end position="59"/>
    </location>
</feature>
<keyword evidence="4" id="KW-1185">Reference proteome</keyword>
<accession>A0A4Q5IU82</accession>
<proteinExistence type="predicted"/>
<evidence type="ECO:0000313" key="4">
    <source>
        <dbReference type="Proteomes" id="UP000291189"/>
    </source>
</evidence>
<evidence type="ECO:0000313" key="3">
    <source>
        <dbReference type="EMBL" id="RYU09372.1"/>
    </source>
</evidence>
<comment type="caution">
    <text evidence="3">The sequence shown here is derived from an EMBL/GenBank/DDBJ whole genome shotgun (WGS) entry which is preliminary data.</text>
</comment>
<dbReference type="RefSeq" id="WP_129989137.1">
    <property type="nucleotide sequence ID" value="NZ_SDPU01000035.1"/>
</dbReference>
<dbReference type="InterPro" id="IPR015943">
    <property type="entry name" value="WD40/YVTN_repeat-like_dom_sf"/>
</dbReference>
<dbReference type="AlphaFoldDB" id="A0A4Q5IU82"/>
<organism evidence="3 4">
    <name type="scientific">Nocardioides iriomotensis</name>
    <dbReference type="NCBI Taxonomy" id="715784"/>
    <lineage>
        <taxon>Bacteria</taxon>
        <taxon>Bacillati</taxon>
        <taxon>Actinomycetota</taxon>
        <taxon>Actinomycetes</taxon>
        <taxon>Propionibacteriales</taxon>
        <taxon>Nocardioidaceae</taxon>
        <taxon>Nocardioides</taxon>
    </lineage>
</organism>
<keyword evidence="2" id="KW-1133">Transmembrane helix</keyword>
<sequence>MTERLSTLLREEATDLPIPVPDAHAILRRGRAVRRRRRAGTVVATVAATAVVVAGFAALGPKDSGTDRDDTAPVTEPRSADAGAFAAGSTVWPRGADRPSVEVDGQVKAVYYTSEGVVARVGNNPYSDDAGPSRYVAINGDEAPRDLGIDLGDRIPSTDATQPYLAYADDAPGPGDLWDVVVLDVRDGSEVARVTVDGRFGQGGWEAPPVSLSGDHVYVALDSSTADVDWRAGTVGDAPVLGAGAPSTVVGGRAVTYDSTSGVTVVDVQTGDKLMAVPAKRTPYILLSPDGSIAKVVYQDSPTSEESFVLHDLDTGAEQTVDGAAWDYGWTAAGDLLKVTAKEATVCPTFADGGCSAVPVDLGKGELRIAGMSYES</sequence>
<reference evidence="3 4" key="1">
    <citation type="submission" date="2019-01" db="EMBL/GenBank/DDBJ databases">
        <title>Nocardioides guangzhouensis sp. nov., an actinobacterium isolated from soil.</title>
        <authorList>
            <person name="Fu Y."/>
            <person name="Cai Y."/>
            <person name="Lin Z."/>
            <person name="Chen P."/>
        </authorList>
    </citation>
    <scope>NUCLEOTIDE SEQUENCE [LARGE SCALE GENOMIC DNA]</scope>
    <source>
        <strain evidence="3 4">NBRC 105384</strain>
    </source>
</reference>
<evidence type="ECO:0000256" key="1">
    <source>
        <dbReference type="SAM" id="MobiDB-lite"/>
    </source>
</evidence>
<name>A0A4Q5IU82_9ACTN</name>
<dbReference type="Gene3D" id="2.130.10.10">
    <property type="entry name" value="YVTN repeat-like/Quinoprotein amine dehydrogenase"/>
    <property type="match status" value="1"/>
</dbReference>
<keyword evidence="2" id="KW-0812">Transmembrane</keyword>
<gene>
    <name evidence="3" type="ORF">ETU37_20090</name>
</gene>
<dbReference type="OrthoDB" id="3765694at2"/>
<dbReference type="SUPFAM" id="SSF69304">
    <property type="entry name" value="Tricorn protease N-terminal domain"/>
    <property type="match status" value="1"/>
</dbReference>
<dbReference type="EMBL" id="SDPU01000035">
    <property type="protein sequence ID" value="RYU09372.1"/>
    <property type="molecule type" value="Genomic_DNA"/>
</dbReference>
<evidence type="ECO:0000256" key="2">
    <source>
        <dbReference type="SAM" id="Phobius"/>
    </source>
</evidence>